<dbReference type="InterPro" id="IPR002213">
    <property type="entry name" value="UDP_glucos_trans"/>
</dbReference>
<proteinExistence type="inferred from homology"/>
<comment type="similarity">
    <text evidence="1">Belongs to the UDP-glycosyltransferase family.</text>
</comment>
<dbReference type="InterPro" id="IPR010610">
    <property type="entry name" value="EryCIII-like_C"/>
</dbReference>
<keyword evidence="5" id="KW-1185">Reference proteome</keyword>
<name>A0ABP5EEH8_9PSEU</name>
<sequence length="400" mass="43764">MSKHFAVISPPAHGHVNPTLPLVRELTNRGHRVTYPIAEEFRNAVTTAGADFLELTPWERPRPQGKVQFTPEMVGMMMELIARELERNLPTLLARFEDDRPDVVCYDMMMSAGPILAERLGVPAIQLVPSFASGEGFSLRDELFSDFDMDHPAITAALDHFREATEAWGVTRPVGGMLTPVIEDLNLVFVPREFQYAGETFDDRFAFIGPSLSGREDYGDWQPPEPGTRLLFVSLGTAINNNPDFFKTCVEAFGGTGWRVAMATGDQVDRDQLGTVPPNFEVRQYFPQPAVLKHATVFATHAGMNSTMESLYYEVPTVSAPQMGEQAANARRAEELGLGRRLPEELTPAALRDAVEAVADDPGIRANLADMARVLSKAGGASAGADAVEAMLADRARTTG</sequence>
<dbReference type="Pfam" id="PF06722">
    <property type="entry name" value="EryCIII-like_C"/>
    <property type="match status" value="1"/>
</dbReference>
<dbReference type="SUPFAM" id="SSF53756">
    <property type="entry name" value="UDP-Glycosyltransferase/glycogen phosphorylase"/>
    <property type="match status" value="1"/>
</dbReference>
<feature type="domain" description="Erythromycin biosynthesis protein CIII-like C-terminal" evidence="3">
    <location>
        <begin position="266"/>
        <end position="372"/>
    </location>
</feature>
<dbReference type="PANTHER" id="PTHR48050:SF13">
    <property type="entry name" value="STEROL 3-BETA-GLUCOSYLTRANSFERASE UGT80A2"/>
    <property type="match status" value="1"/>
</dbReference>
<dbReference type="InterPro" id="IPR050426">
    <property type="entry name" value="Glycosyltransferase_28"/>
</dbReference>
<dbReference type="PANTHER" id="PTHR48050">
    <property type="entry name" value="STEROL 3-BETA-GLUCOSYLTRANSFERASE"/>
    <property type="match status" value="1"/>
</dbReference>
<accession>A0ABP5EEH8</accession>
<comment type="caution">
    <text evidence="4">The sequence shown here is derived from an EMBL/GenBank/DDBJ whole genome shotgun (WGS) entry which is preliminary data.</text>
</comment>
<evidence type="ECO:0000313" key="4">
    <source>
        <dbReference type="EMBL" id="GAA1995176.1"/>
    </source>
</evidence>
<protein>
    <submittedName>
        <fullName evidence="4">Glycosyltransferase</fullName>
    </submittedName>
</protein>
<dbReference type="CDD" id="cd03784">
    <property type="entry name" value="GT1_Gtf-like"/>
    <property type="match status" value="1"/>
</dbReference>
<dbReference type="Proteomes" id="UP001501116">
    <property type="component" value="Unassembled WGS sequence"/>
</dbReference>
<organism evidence="4 5">
    <name type="scientific">Amycolatopsis minnesotensis</name>
    <dbReference type="NCBI Taxonomy" id="337894"/>
    <lineage>
        <taxon>Bacteria</taxon>
        <taxon>Bacillati</taxon>
        <taxon>Actinomycetota</taxon>
        <taxon>Actinomycetes</taxon>
        <taxon>Pseudonocardiales</taxon>
        <taxon>Pseudonocardiaceae</taxon>
        <taxon>Amycolatopsis</taxon>
    </lineage>
</organism>
<dbReference type="NCBIfam" id="TIGR01426">
    <property type="entry name" value="MGT"/>
    <property type="match status" value="1"/>
</dbReference>
<dbReference type="InterPro" id="IPR006326">
    <property type="entry name" value="UDPGT_MGT-like"/>
</dbReference>
<keyword evidence="2" id="KW-0808">Transferase</keyword>
<evidence type="ECO:0000313" key="5">
    <source>
        <dbReference type="Proteomes" id="UP001501116"/>
    </source>
</evidence>
<evidence type="ECO:0000259" key="3">
    <source>
        <dbReference type="Pfam" id="PF06722"/>
    </source>
</evidence>
<evidence type="ECO:0000256" key="2">
    <source>
        <dbReference type="ARBA" id="ARBA00022679"/>
    </source>
</evidence>
<gene>
    <name evidence="4" type="ORF">GCM10009754_88050</name>
</gene>
<dbReference type="Gene3D" id="3.40.50.2000">
    <property type="entry name" value="Glycogen Phosphorylase B"/>
    <property type="match status" value="2"/>
</dbReference>
<reference evidence="5" key="1">
    <citation type="journal article" date="2019" name="Int. J. Syst. Evol. Microbiol.">
        <title>The Global Catalogue of Microorganisms (GCM) 10K type strain sequencing project: providing services to taxonomists for standard genome sequencing and annotation.</title>
        <authorList>
            <consortium name="The Broad Institute Genomics Platform"/>
            <consortium name="The Broad Institute Genome Sequencing Center for Infectious Disease"/>
            <person name="Wu L."/>
            <person name="Ma J."/>
        </authorList>
    </citation>
    <scope>NUCLEOTIDE SEQUENCE [LARGE SCALE GENOMIC DNA]</scope>
    <source>
        <strain evidence="5">JCM 14545</strain>
    </source>
</reference>
<dbReference type="RefSeq" id="WP_344432305.1">
    <property type="nucleotide sequence ID" value="NZ_BAAANN010000096.1"/>
</dbReference>
<evidence type="ECO:0000256" key="1">
    <source>
        <dbReference type="ARBA" id="ARBA00009995"/>
    </source>
</evidence>
<dbReference type="EMBL" id="BAAANN010000096">
    <property type="protein sequence ID" value="GAA1995176.1"/>
    <property type="molecule type" value="Genomic_DNA"/>
</dbReference>